<keyword evidence="2" id="KW-1185">Reference proteome</keyword>
<reference evidence="1 2" key="1">
    <citation type="submission" date="2016-06" db="EMBL/GenBank/DDBJ databases">
        <authorList>
            <person name="Kjaerup R.B."/>
            <person name="Dalgaard T.S."/>
            <person name="Juul-Madsen H.R."/>
        </authorList>
    </citation>
    <scope>NUCLEOTIDE SEQUENCE [LARGE SCALE GENOMIC DNA]</scope>
    <source>
        <strain evidence="1 2">DSM 43913</strain>
    </source>
</reference>
<dbReference type="AlphaFoldDB" id="A0A1C5G788"/>
<protein>
    <submittedName>
        <fullName evidence="1">Uncharacterized protein</fullName>
    </submittedName>
</protein>
<proteinExistence type="predicted"/>
<accession>A0A1C5G788</accession>
<dbReference type="EMBL" id="LT607733">
    <property type="protein sequence ID" value="SCG15558.1"/>
    <property type="molecule type" value="Genomic_DNA"/>
</dbReference>
<evidence type="ECO:0000313" key="2">
    <source>
        <dbReference type="Proteomes" id="UP000198251"/>
    </source>
</evidence>
<dbReference type="Proteomes" id="UP000198251">
    <property type="component" value="Chromosome I"/>
</dbReference>
<evidence type="ECO:0000313" key="1">
    <source>
        <dbReference type="EMBL" id="SCG15558.1"/>
    </source>
</evidence>
<name>A0A1C5G788_MICEH</name>
<organism evidence="1 2">
    <name type="scientific">Micromonospora echinofusca</name>
    <dbReference type="NCBI Taxonomy" id="47858"/>
    <lineage>
        <taxon>Bacteria</taxon>
        <taxon>Bacillati</taxon>
        <taxon>Actinomycetota</taxon>
        <taxon>Actinomycetes</taxon>
        <taxon>Micromonosporales</taxon>
        <taxon>Micromonosporaceae</taxon>
        <taxon>Micromonospora</taxon>
    </lineage>
</organism>
<gene>
    <name evidence="1" type="ORF">GA0070610_1792</name>
</gene>
<sequence>MFMYNPRLLEVIGACGVVTVLWAWPLPDSPAELQQAMRGAQAELYRQARMLNVVPLGPAAFRVALHAVFDTHAGPALVAEVRAAQLPEQPSGEGAIVPASCTAAMHDCGHRAARGEVA</sequence>